<proteinExistence type="inferred from homology"/>
<dbReference type="InterPro" id="IPR000055">
    <property type="entry name" value="Restrct_endonuc_typeI_TRD"/>
</dbReference>
<dbReference type="GO" id="GO:0009307">
    <property type="term" value="P:DNA restriction-modification system"/>
    <property type="evidence" value="ECO:0007669"/>
    <property type="project" value="UniProtKB-KW"/>
</dbReference>
<evidence type="ECO:0000313" key="6">
    <source>
        <dbReference type="Proteomes" id="UP000664417"/>
    </source>
</evidence>
<name>A0A8J7U481_9BACT</name>
<dbReference type="GO" id="GO:0003677">
    <property type="term" value="F:DNA binding"/>
    <property type="evidence" value="ECO:0007669"/>
    <property type="project" value="UniProtKB-KW"/>
</dbReference>
<dbReference type="Gene3D" id="3.90.220.20">
    <property type="entry name" value="DNA methylase specificity domains"/>
    <property type="match status" value="2"/>
</dbReference>
<keyword evidence="5" id="KW-0540">Nuclease</keyword>
<protein>
    <submittedName>
        <fullName evidence="5">Restriction endonuclease subunit S</fullName>
    </submittedName>
</protein>
<dbReference type="Gene3D" id="1.10.287.1120">
    <property type="entry name" value="Bipartite methylase S protein"/>
    <property type="match status" value="1"/>
</dbReference>
<accession>A0A8J7U481</accession>
<comment type="similarity">
    <text evidence="1">Belongs to the type-I restriction system S methylase family.</text>
</comment>
<dbReference type="PANTHER" id="PTHR30408">
    <property type="entry name" value="TYPE-1 RESTRICTION ENZYME ECOKI SPECIFICITY PROTEIN"/>
    <property type="match status" value="1"/>
</dbReference>
<dbReference type="Proteomes" id="UP000664417">
    <property type="component" value="Unassembled WGS sequence"/>
</dbReference>
<dbReference type="AlphaFoldDB" id="A0A8J7U481"/>
<dbReference type="PANTHER" id="PTHR30408:SF12">
    <property type="entry name" value="TYPE I RESTRICTION ENZYME MJAVIII SPECIFICITY SUBUNIT"/>
    <property type="match status" value="1"/>
</dbReference>
<dbReference type="InterPro" id="IPR052021">
    <property type="entry name" value="Type-I_RS_S_subunit"/>
</dbReference>
<dbReference type="InterPro" id="IPR044946">
    <property type="entry name" value="Restrct_endonuc_typeI_TRD_sf"/>
</dbReference>
<feature type="domain" description="Type I restriction modification DNA specificity" evidence="4">
    <location>
        <begin position="37"/>
        <end position="172"/>
    </location>
</feature>
<reference evidence="5" key="1">
    <citation type="submission" date="2021-03" db="EMBL/GenBank/DDBJ databases">
        <authorList>
            <person name="Wang G."/>
        </authorList>
    </citation>
    <scope>NUCLEOTIDE SEQUENCE</scope>
    <source>
        <strain evidence="5">KCTC 12899</strain>
    </source>
</reference>
<dbReference type="Pfam" id="PF01420">
    <property type="entry name" value="Methylase_S"/>
    <property type="match status" value="2"/>
</dbReference>
<organism evidence="5 6">
    <name type="scientific">Acanthopleuribacter pedis</name>
    <dbReference type="NCBI Taxonomy" id="442870"/>
    <lineage>
        <taxon>Bacteria</taxon>
        <taxon>Pseudomonadati</taxon>
        <taxon>Acidobacteriota</taxon>
        <taxon>Holophagae</taxon>
        <taxon>Acanthopleuribacterales</taxon>
        <taxon>Acanthopleuribacteraceae</taxon>
        <taxon>Acanthopleuribacter</taxon>
    </lineage>
</organism>
<evidence type="ECO:0000256" key="1">
    <source>
        <dbReference type="ARBA" id="ARBA00010923"/>
    </source>
</evidence>
<keyword evidence="2" id="KW-0680">Restriction system</keyword>
<evidence type="ECO:0000256" key="3">
    <source>
        <dbReference type="ARBA" id="ARBA00023125"/>
    </source>
</evidence>
<keyword evidence="3" id="KW-0238">DNA-binding</keyword>
<comment type="caution">
    <text evidence="5">The sequence shown here is derived from an EMBL/GenBank/DDBJ whole genome shotgun (WGS) entry which is preliminary data.</text>
</comment>
<keyword evidence="6" id="KW-1185">Reference proteome</keyword>
<evidence type="ECO:0000259" key="4">
    <source>
        <dbReference type="Pfam" id="PF01420"/>
    </source>
</evidence>
<evidence type="ECO:0000256" key="2">
    <source>
        <dbReference type="ARBA" id="ARBA00022747"/>
    </source>
</evidence>
<gene>
    <name evidence="5" type="ORF">J3U88_17995</name>
</gene>
<dbReference type="CDD" id="cd17253">
    <property type="entry name" value="RMtype1_S_Eco933I-TRD2-CR2_like"/>
    <property type="match status" value="1"/>
</dbReference>
<evidence type="ECO:0000313" key="5">
    <source>
        <dbReference type="EMBL" id="MBO1320372.1"/>
    </source>
</evidence>
<keyword evidence="5" id="KW-0378">Hydrolase</keyword>
<dbReference type="SUPFAM" id="SSF116734">
    <property type="entry name" value="DNA methylase specificity domain"/>
    <property type="match status" value="2"/>
</dbReference>
<keyword evidence="5" id="KW-0255">Endonuclease</keyword>
<dbReference type="GO" id="GO:0004519">
    <property type="term" value="F:endonuclease activity"/>
    <property type="evidence" value="ECO:0007669"/>
    <property type="project" value="UniProtKB-KW"/>
</dbReference>
<dbReference type="EMBL" id="JAFREP010000017">
    <property type="protein sequence ID" value="MBO1320372.1"/>
    <property type="molecule type" value="Genomic_DNA"/>
</dbReference>
<feature type="domain" description="Type I restriction modification DNA specificity" evidence="4">
    <location>
        <begin position="226"/>
        <end position="403"/>
    </location>
</feature>
<sequence length="438" mass="49499">MKEKSNKHTASMIRLKYSTSIKITDGPHETPQLIAKGIPFVSAEAIKNGKISFSNVRGYISLKDHKRYSKKFKPQKNDIFIVKSGATTGNAAIAEVCIDFNIWSPLAAIRSNHNFLPRYLFYYINSKDFQDEVRKNWNYGTQQNIGMSTLGEIPIAYPTLQDQASIVEFLNRKTMVIDGLIEKKERLIGLLEEQRQALVTQAVTKGLDPDVPMKNSGIDWLGDIPAHWQVIKLKRLGRIRSGLAIGKNYGDRETTPYPYLRVANVQDGFLNLEKMKTVNVPTNDALRYALKKGDVLMNEGGDYDKLGRGAVWNEEIEKCLHQNHVFAVRLYDRSLSTWISITTQTNYLKRYFQGKAVRSTNLASISSTNIKHAPIVLPPKKEQFAILSFLDDKLNHSDQAKQLIEKQIALLKEYRQALITAAVTGQIDVSAEEPDPCP</sequence>
<dbReference type="RefSeq" id="WP_207860326.1">
    <property type="nucleotide sequence ID" value="NZ_JAFREP010000017.1"/>
</dbReference>